<feature type="domain" description="HTH luxR-type" evidence="1">
    <location>
        <begin position="711"/>
        <end position="776"/>
    </location>
</feature>
<sequence length="782" mass="85758">MSVPVPIWSAARPPIELTSFVGRWRELADVKKLLSSSRLVTITGVGGVGKTRLALRSAALLRRSFPGGVWIIELADLNDPRLVADTVAATLGLQQQSGVTPLERLPEHLRDRPLLLLLDNCEHVLGECAQLAHSLLKQCPQMRIVTTSRQPLGIAGETVMELAPFSVPPEGVGTPELENLLQYSAVALLQERAQAADPAFTVTADNAHVVMRLCRQLDGIPLAIELAAVALRFMSAEAIMDRLDRRFRLLTGGTRTAPTRQQTLQDMVDWSYRLCSAAEQVLWARLSVCGSGFALEAAEAIGSGDGIRTDEVLDQIRGLIDKSIVTTERHPDETRYRLLETLRDYGRDRLVERGETTTVRRKHLHYYRNLVVQAEAEWFSAGRTTVFARLRAEHANLREALEFSASEPGEAQAGLVIASSLRFFWLSSGFVYEGRRWLERLLTLTAERDTVRVKALYVNGYLNLALNDATSGTALLDQARALAAELGDQSGAAYVAQISGLTALYNEDPARAAALFEDALAGHRLIGDHSAVAYDQIELALALAFLGDHERAAALFRECPALEENYGEQWMRSLALWAQGIAGLLAGDYQQATAAELESLRLKLDFHEHFRIALCIEILACIASADGDAARAATLFGVSHKIKQNIDASLAGHKHIARLHDHYEAVARSSLGEETFQEAFELATLLDFDEAIAWITCDPSKAGRPTSSATEESPIPMLTPREREVAALVAQGKTNKEIAATMSISRRTADSHVDHILTKLGFTRRTQIAAWVTKTGAAQEPH</sequence>
<dbReference type="GO" id="GO:0006355">
    <property type="term" value="P:regulation of DNA-templated transcription"/>
    <property type="evidence" value="ECO:0007669"/>
    <property type="project" value="InterPro"/>
</dbReference>
<evidence type="ECO:0000259" key="1">
    <source>
        <dbReference type="PROSITE" id="PS50043"/>
    </source>
</evidence>
<dbReference type="Gene3D" id="1.10.10.10">
    <property type="entry name" value="Winged helix-like DNA-binding domain superfamily/Winged helix DNA-binding domain"/>
    <property type="match status" value="1"/>
</dbReference>
<dbReference type="CDD" id="cd06170">
    <property type="entry name" value="LuxR_C_like"/>
    <property type="match status" value="1"/>
</dbReference>
<evidence type="ECO:0000313" key="3">
    <source>
        <dbReference type="Proteomes" id="UP000233786"/>
    </source>
</evidence>
<dbReference type="GO" id="GO:0004674">
    <property type="term" value="F:protein serine/threonine kinase activity"/>
    <property type="evidence" value="ECO:0007669"/>
    <property type="project" value="UniProtKB-KW"/>
</dbReference>
<dbReference type="Pfam" id="PF00196">
    <property type="entry name" value="GerE"/>
    <property type="match status" value="1"/>
</dbReference>
<proteinExistence type="predicted"/>
<dbReference type="PROSITE" id="PS50043">
    <property type="entry name" value="HTH_LUXR_2"/>
    <property type="match status" value="1"/>
</dbReference>
<dbReference type="SMART" id="SM00421">
    <property type="entry name" value="HTH_LUXR"/>
    <property type="match status" value="1"/>
</dbReference>
<comment type="caution">
    <text evidence="2">The sequence shown here is derived from an EMBL/GenBank/DDBJ whole genome shotgun (WGS) entry which is preliminary data.</text>
</comment>
<dbReference type="InterPro" id="IPR036388">
    <property type="entry name" value="WH-like_DNA-bd_sf"/>
</dbReference>
<dbReference type="AlphaFoldDB" id="A0A2N3Y6Q2"/>
<dbReference type="SUPFAM" id="SSF52540">
    <property type="entry name" value="P-loop containing nucleoside triphosphate hydrolases"/>
    <property type="match status" value="1"/>
</dbReference>
<dbReference type="SUPFAM" id="SSF46894">
    <property type="entry name" value="C-terminal effector domain of the bipartite response regulators"/>
    <property type="match status" value="1"/>
</dbReference>
<dbReference type="EMBL" id="PJNB01000001">
    <property type="protein sequence ID" value="PKW18551.1"/>
    <property type="molecule type" value="Genomic_DNA"/>
</dbReference>
<dbReference type="GO" id="GO:0003677">
    <property type="term" value="F:DNA binding"/>
    <property type="evidence" value="ECO:0007669"/>
    <property type="project" value="InterPro"/>
</dbReference>
<dbReference type="PANTHER" id="PTHR47691:SF3">
    <property type="entry name" value="HTH-TYPE TRANSCRIPTIONAL REGULATOR RV0890C-RELATED"/>
    <property type="match status" value="1"/>
</dbReference>
<accession>A0A2N3Y6Q2</accession>
<dbReference type="STRING" id="994479.GCA_000194155_04758"/>
<gene>
    <name evidence="2" type="ORF">A8926_6646</name>
</gene>
<keyword evidence="2" id="KW-0418">Kinase</keyword>
<dbReference type="PRINTS" id="PR00364">
    <property type="entry name" value="DISEASERSIST"/>
</dbReference>
<dbReference type="Gene3D" id="3.40.50.300">
    <property type="entry name" value="P-loop containing nucleotide triphosphate hydrolases"/>
    <property type="match status" value="1"/>
</dbReference>
<dbReference type="Pfam" id="PF25872">
    <property type="entry name" value="HTH_77"/>
    <property type="match status" value="1"/>
</dbReference>
<dbReference type="Proteomes" id="UP000233786">
    <property type="component" value="Unassembled WGS sequence"/>
</dbReference>
<organism evidence="2 3">
    <name type="scientific">Saccharopolyspora spinosa</name>
    <dbReference type="NCBI Taxonomy" id="60894"/>
    <lineage>
        <taxon>Bacteria</taxon>
        <taxon>Bacillati</taxon>
        <taxon>Actinomycetota</taxon>
        <taxon>Actinomycetes</taxon>
        <taxon>Pseudonocardiales</taxon>
        <taxon>Pseudonocardiaceae</taxon>
        <taxon>Saccharopolyspora</taxon>
    </lineage>
</organism>
<evidence type="ECO:0000313" key="2">
    <source>
        <dbReference type="EMBL" id="PKW18551.1"/>
    </source>
</evidence>
<dbReference type="InterPro" id="IPR058852">
    <property type="entry name" value="HTH_77"/>
</dbReference>
<keyword evidence="2" id="KW-0808">Transferase</keyword>
<dbReference type="InterPro" id="IPR011990">
    <property type="entry name" value="TPR-like_helical_dom_sf"/>
</dbReference>
<keyword evidence="3" id="KW-1185">Reference proteome</keyword>
<dbReference type="InterPro" id="IPR000792">
    <property type="entry name" value="Tscrpt_reg_LuxR_C"/>
</dbReference>
<dbReference type="InterPro" id="IPR016032">
    <property type="entry name" value="Sig_transdc_resp-reg_C-effctor"/>
</dbReference>
<dbReference type="InterPro" id="IPR027417">
    <property type="entry name" value="P-loop_NTPase"/>
</dbReference>
<dbReference type="SUPFAM" id="SSF48452">
    <property type="entry name" value="TPR-like"/>
    <property type="match status" value="1"/>
</dbReference>
<protein>
    <submittedName>
        <fullName evidence="2">Non-specific serine/threonine protein kinase</fullName>
    </submittedName>
</protein>
<dbReference type="PANTHER" id="PTHR47691">
    <property type="entry name" value="REGULATOR-RELATED"/>
    <property type="match status" value="1"/>
</dbReference>
<keyword evidence="2" id="KW-0723">Serine/threonine-protein kinase</keyword>
<reference evidence="2" key="1">
    <citation type="submission" date="2017-12" db="EMBL/GenBank/DDBJ databases">
        <title>Sequencing the genomes of 1000 Actinobacteria strains.</title>
        <authorList>
            <person name="Klenk H.-P."/>
        </authorList>
    </citation>
    <scope>NUCLEOTIDE SEQUENCE [LARGE SCALE GENOMIC DNA]</scope>
    <source>
        <strain evidence="2">DSM 44228</strain>
    </source>
</reference>
<dbReference type="Gene3D" id="1.25.40.10">
    <property type="entry name" value="Tetratricopeptide repeat domain"/>
    <property type="match status" value="1"/>
</dbReference>
<dbReference type="GO" id="GO:0043531">
    <property type="term" value="F:ADP binding"/>
    <property type="evidence" value="ECO:0007669"/>
    <property type="project" value="InterPro"/>
</dbReference>
<name>A0A2N3Y6Q2_SACSN</name>
<dbReference type="PRINTS" id="PR00038">
    <property type="entry name" value="HTHLUXR"/>
</dbReference>